<dbReference type="AlphaFoldDB" id="A0A0L6VGV6"/>
<evidence type="ECO:0000313" key="2">
    <source>
        <dbReference type="EMBL" id="KNZ59797.1"/>
    </source>
</evidence>
<comment type="caution">
    <text evidence="2">The sequence shown here is derived from an EMBL/GenBank/DDBJ whole genome shotgun (WGS) entry which is preliminary data.</text>
</comment>
<dbReference type="VEuPathDB" id="FungiDB:VP01_1660g9"/>
<evidence type="ECO:0000256" key="1">
    <source>
        <dbReference type="SAM" id="MobiDB-lite"/>
    </source>
</evidence>
<reference evidence="2 3" key="1">
    <citation type="submission" date="2015-08" db="EMBL/GenBank/DDBJ databases">
        <title>Next Generation Sequencing and Analysis of the Genome of Puccinia sorghi L Schw, the Causal Agent of Maize Common Rust.</title>
        <authorList>
            <person name="Rochi L."/>
            <person name="Burguener G."/>
            <person name="Darino M."/>
            <person name="Turjanski A."/>
            <person name="Kreff E."/>
            <person name="Dieguez M.J."/>
            <person name="Sacco F."/>
        </authorList>
    </citation>
    <scope>NUCLEOTIDE SEQUENCE [LARGE SCALE GENOMIC DNA]</scope>
    <source>
        <strain evidence="2 3">RO10H11247</strain>
    </source>
</reference>
<organism evidence="2 3">
    <name type="scientific">Puccinia sorghi</name>
    <dbReference type="NCBI Taxonomy" id="27349"/>
    <lineage>
        <taxon>Eukaryota</taxon>
        <taxon>Fungi</taxon>
        <taxon>Dikarya</taxon>
        <taxon>Basidiomycota</taxon>
        <taxon>Pucciniomycotina</taxon>
        <taxon>Pucciniomycetes</taxon>
        <taxon>Pucciniales</taxon>
        <taxon>Pucciniaceae</taxon>
        <taxon>Puccinia</taxon>
    </lineage>
</organism>
<gene>
    <name evidence="2" type="ORF">VP01_1660g9</name>
</gene>
<evidence type="ECO:0000313" key="3">
    <source>
        <dbReference type="Proteomes" id="UP000037035"/>
    </source>
</evidence>
<dbReference type="EMBL" id="LAVV01006460">
    <property type="protein sequence ID" value="KNZ59797.1"/>
    <property type="molecule type" value="Genomic_DNA"/>
</dbReference>
<sequence length="155" mass="17750">MKRPTHDGQLWEDPTKSCTLEDLQKVLNTFGVEFDKSEIQPQIFQRYVQLALMESPESVRTRIGHDPSGELLPARELTCKKMKIFLAIHKIGFQSHHLRSSWIQAYNSIRRLQRNQTSVNTSKKIKPNSSNEVVNSSQEVVPPKPPTRKPLSACD</sequence>
<protein>
    <submittedName>
        <fullName evidence="2">Uncharacterized protein</fullName>
    </submittedName>
</protein>
<feature type="compositionally biased region" description="Low complexity" evidence="1">
    <location>
        <begin position="127"/>
        <end position="141"/>
    </location>
</feature>
<accession>A0A0L6VGV6</accession>
<proteinExistence type="predicted"/>
<dbReference type="Proteomes" id="UP000037035">
    <property type="component" value="Unassembled WGS sequence"/>
</dbReference>
<name>A0A0L6VGV6_9BASI</name>
<keyword evidence="3" id="KW-1185">Reference proteome</keyword>
<feature type="region of interest" description="Disordered" evidence="1">
    <location>
        <begin position="116"/>
        <end position="155"/>
    </location>
</feature>